<protein>
    <recommendedName>
        <fullName evidence="1">PRISE-like Rossmann-fold domain-containing protein</fullName>
    </recommendedName>
</protein>
<name>A0A5C3MQH0_9AGAM</name>
<evidence type="ECO:0000313" key="3">
    <source>
        <dbReference type="Proteomes" id="UP000305948"/>
    </source>
</evidence>
<dbReference type="Pfam" id="PF22917">
    <property type="entry name" value="PRISE"/>
    <property type="match status" value="1"/>
</dbReference>
<evidence type="ECO:0000259" key="1">
    <source>
        <dbReference type="Pfam" id="PF22917"/>
    </source>
</evidence>
<accession>A0A5C3MQH0</accession>
<dbReference type="SUPFAM" id="SSF51735">
    <property type="entry name" value="NAD(P)-binding Rossmann-fold domains"/>
    <property type="match status" value="1"/>
</dbReference>
<reference evidence="2 3" key="1">
    <citation type="journal article" date="2019" name="Nat. Ecol. Evol.">
        <title>Megaphylogeny resolves global patterns of mushroom evolution.</title>
        <authorList>
            <person name="Varga T."/>
            <person name="Krizsan K."/>
            <person name="Foldi C."/>
            <person name="Dima B."/>
            <person name="Sanchez-Garcia M."/>
            <person name="Sanchez-Ramirez S."/>
            <person name="Szollosi G.J."/>
            <person name="Szarkandi J.G."/>
            <person name="Papp V."/>
            <person name="Albert L."/>
            <person name="Andreopoulos W."/>
            <person name="Angelini C."/>
            <person name="Antonin V."/>
            <person name="Barry K.W."/>
            <person name="Bougher N.L."/>
            <person name="Buchanan P."/>
            <person name="Buyck B."/>
            <person name="Bense V."/>
            <person name="Catcheside P."/>
            <person name="Chovatia M."/>
            <person name="Cooper J."/>
            <person name="Damon W."/>
            <person name="Desjardin D."/>
            <person name="Finy P."/>
            <person name="Geml J."/>
            <person name="Haridas S."/>
            <person name="Hughes K."/>
            <person name="Justo A."/>
            <person name="Karasinski D."/>
            <person name="Kautmanova I."/>
            <person name="Kiss B."/>
            <person name="Kocsube S."/>
            <person name="Kotiranta H."/>
            <person name="LaButti K.M."/>
            <person name="Lechner B.E."/>
            <person name="Liimatainen K."/>
            <person name="Lipzen A."/>
            <person name="Lukacs Z."/>
            <person name="Mihaltcheva S."/>
            <person name="Morgado L.N."/>
            <person name="Niskanen T."/>
            <person name="Noordeloos M.E."/>
            <person name="Ohm R.A."/>
            <person name="Ortiz-Santana B."/>
            <person name="Ovrebo C."/>
            <person name="Racz N."/>
            <person name="Riley R."/>
            <person name="Savchenko A."/>
            <person name="Shiryaev A."/>
            <person name="Soop K."/>
            <person name="Spirin V."/>
            <person name="Szebenyi C."/>
            <person name="Tomsovsky M."/>
            <person name="Tulloss R.E."/>
            <person name="Uehling J."/>
            <person name="Grigoriev I.V."/>
            <person name="Vagvolgyi C."/>
            <person name="Papp T."/>
            <person name="Martin F.M."/>
            <person name="Miettinen O."/>
            <person name="Hibbett D.S."/>
            <person name="Nagy L.G."/>
        </authorList>
    </citation>
    <scope>NUCLEOTIDE SEQUENCE [LARGE SCALE GENOMIC DNA]</scope>
    <source>
        <strain evidence="2 3">OMC1185</strain>
    </source>
</reference>
<dbReference type="PANTHER" id="PTHR32487">
    <property type="entry name" value="3-OXO-DELTA(4,5)-STEROID 5-BETA-REDUCTASE"/>
    <property type="match status" value="1"/>
</dbReference>
<proteinExistence type="predicted"/>
<keyword evidence="3" id="KW-1185">Reference proteome</keyword>
<dbReference type="EMBL" id="ML213526">
    <property type="protein sequence ID" value="TFK47055.1"/>
    <property type="molecule type" value="Genomic_DNA"/>
</dbReference>
<dbReference type="Proteomes" id="UP000305948">
    <property type="component" value="Unassembled WGS sequence"/>
</dbReference>
<sequence>MSDNNHHALVLGASGLAGWAVVDELLSNYPSEGTFAKVTALVNRPLKAEDTYWPLPSADRPKLQLVDGVDLTRETPEEFAKVLLGKGVDMGSVTHVYYFAYRQDDDHQLEIKTNCGMLERLVDTLNLVSTKFKFLAWPSGTMASPSITLSETELTSLQGYGIYHKGGLLKAPLVETMDPLPEPYRSGTWYYTFQQILKTKSEGKSWTWCQVRPDAIVGFAPSGSTYSLAAHWAVYLSLYALVEGKGAKVPFPGNEAAWHALWTDASSSIIARAAIWASLHPEKTAGELFNVADEARPVTNKERWPALAAYFGLEGTSPAGDDSSILKPSEYVTKHAHILAAKGLKVQVWQGGHLDLVGYNFDFDKQLSLDKIRSAGFTEERDSIKSWLKTFDKFKAAGMIL</sequence>
<dbReference type="OrthoDB" id="1731983at2759"/>
<feature type="domain" description="PRISE-like Rossmann-fold" evidence="1">
    <location>
        <begin position="8"/>
        <end position="400"/>
    </location>
</feature>
<gene>
    <name evidence="2" type="ORF">OE88DRAFT_1739080</name>
</gene>
<dbReference type="AlphaFoldDB" id="A0A5C3MQH0"/>
<dbReference type="Gene3D" id="3.40.50.720">
    <property type="entry name" value="NAD(P)-binding Rossmann-like Domain"/>
    <property type="match status" value="1"/>
</dbReference>
<dbReference type="InterPro" id="IPR036291">
    <property type="entry name" value="NAD(P)-bd_dom_sf"/>
</dbReference>
<dbReference type="PANTHER" id="PTHR32487:SF4">
    <property type="entry name" value="SIRQ PROTEIN"/>
    <property type="match status" value="1"/>
</dbReference>
<evidence type="ECO:0000313" key="2">
    <source>
        <dbReference type="EMBL" id="TFK47055.1"/>
    </source>
</evidence>
<dbReference type="STRING" id="5364.A0A5C3MQH0"/>
<organism evidence="2 3">
    <name type="scientific">Heliocybe sulcata</name>
    <dbReference type="NCBI Taxonomy" id="5364"/>
    <lineage>
        <taxon>Eukaryota</taxon>
        <taxon>Fungi</taxon>
        <taxon>Dikarya</taxon>
        <taxon>Basidiomycota</taxon>
        <taxon>Agaricomycotina</taxon>
        <taxon>Agaricomycetes</taxon>
        <taxon>Gloeophyllales</taxon>
        <taxon>Gloeophyllaceae</taxon>
        <taxon>Heliocybe</taxon>
    </lineage>
</organism>
<dbReference type="InterPro" id="IPR055222">
    <property type="entry name" value="PRISE-like_Rossmann-fold"/>
</dbReference>